<dbReference type="Proteomes" id="UP000225608">
    <property type="component" value="Chromosome"/>
</dbReference>
<organism evidence="2 3">
    <name type="scientific">Collinsella aerofaciens</name>
    <dbReference type="NCBI Taxonomy" id="74426"/>
    <lineage>
        <taxon>Bacteria</taxon>
        <taxon>Bacillati</taxon>
        <taxon>Actinomycetota</taxon>
        <taxon>Coriobacteriia</taxon>
        <taxon>Coriobacteriales</taxon>
        <taxon>Coriobacteriaceae</taxon>
        <taxon>Collinsella</taxon>
    </lineage>
</organism>
<evidence type="ECO:0000256" key="1">
    <source>
        <dbReference type="SAM" id="MobiDB-lite"/>
    </source>
</evidence>
<dbReference type="AlphaFoldDB" id="A0A2D1TYB4"/>
<evidence type="ECO:0000313" key="2">
    <source>
        <dbReference type="EMBL" id="ATP54316.1"/>
    </source>
</evidence>
<accession>A0A2D1TYB4</accession>
<gene>
    <name evidence="2" type="ORF">CSV91_07050</name>
</gene>
<evidence type="ECO:0000313" key="3">
    <source>
        <dbReference type="Proteomes" id="UP000225608"/>
    </source>
</evidence>
<name>A0A2D1TYB4_9ACTN</name>
<protein>
    <submittedName>
        <fullName evidence="2">Uncharacterized protein</fullName>
    </submittedName>
</protein>
<feature type="region of interest" description="Disordered" evidence="1">
    <location>
        <begin position="23"/>
        <end position="47"/>
    </location>
</feature>
<proteinExistence type="predicted"/>
<sequence length="300" mass="32330">MFICEAKGAPRMDIDNFEWWYSEGEAPDEEWDEPAPRDVSSDEDETGNVVAADSDAALDPVEPLTFEQAWAQAEADEAKADATATLGEPADMSISPAKTPQPRHTIDPGSTASFSILDVPSQGAQAPAPTHRPNLSREEDAGRRSPLGPILIAFMAGVIACSAIGNVWSHVEQQRKDAAKVEMSVEQSLGRTRSVHVSVEVKDGATWDTARGDSQMLIHIVGRTLKGQTIDEYQYVNSAGDGIELKPGDYELTVDEPPVATDGTRFRASKRMVPASFNSQAPDTVDTTPQGGFDLYAIAQ</sequence>
<reference evidence="2 3" key="1">
    <citation type="submission" date="2017-10" db="EMBL/GenBank/DDBJ databases">
        <title>Complete genome sequence of Collinsella aerofaciens isolated from the gut of a healthy adult Indian.</title>
        <authorList>
            <person name="Bag S."/>
            <person name="Ghosh T.S."/>
            <person name="Das B."/>
        </authorList>
    </citation>
    <scope>NUCLEOTIDE SEQUENCE [LARGE SCALE GENOMIC DNA]</scope>
    <source>
        <strain evidence="3">indica</strain>
    </source>
</reference>
<dbReference type="EMBL" id="CP024160">
    <property type="protein sequence ID" value="ATP54316.1"/>
    <property type="molecule type" value="Genomic_DNA"/>
</dbReference>
<feature type="region of interest" description="Disordered" evidence="1">
    <location>
        <begin position="121"/>
        <end position="142"/>
    </location>
</feature>
<dbReference type="KEGG" id="caer:CSV91_07050"/>